<evidence type="ECO:0000256" key="4">
    <source>
        <dbReference type="ARBA" id="ARBA00022989"/>
    </source>
</evidence>
<dbReference type="PANTHER" id="PTHR32322:SF2">
    <property type="entry name" value="EAMA DOMAIN-CONTAINING PROTEIN"/>
    <property type="match status" value="1"/>
</dbReference>
<dbReference type="AlphaFoldDB" id="A0A6G3QWG1"/>
<keyword evidence="3 7" id="KW-0812">Transmembrane</keyword>
<dbReference type="SUPFAM" id="SSF103481">
    <property type="entry name" value="Multidrug resistance efflux transporter EmrE"/>
    <property type="match status" value="2"/>
</dbReference>
<sequence length="322" mass="32547">MRAESSAIASARIAVGARSRGARRTVPPSPAGPQAGGGRGVGTLQAVLGVTAFSLTFPATAWGLEGFGPWSLVAVRSVLAALIAGGYLLATGARPPARRHWPGLAVVGAGVVLGFPLLTTLALRTSSTAHAAVVVGLLPLTTALLAALRGGTRPSRTFWAAALAGAAAVVAFTVGQSGGALSTADLYLFAALLVCAAGYTEGGRLAREMPGVRVIGWALVLCLPLTVPVAALALAHEPVRLTAHSVTGLLWVAAGSQFLGLVVWYRGMAAIGIPRASQLQLAQPLLTLVWSVLLLGEHLPVAAPLTAAAVLVCIAVTQRARG</sequence>
<reference evidence="9" key="1">
    <citation type="submission" date="2020-01" db="EMBL/GenBank/DDBJ databases">
        <title>Insect and environment-associated Actinomycetes.</title>
        <authorList>
            <person name="Currrie C."/>
            <person name="Chevrette M."/>
            <person name="Carlson C."/>
            <person name="Stubbendieck R."/>
            <person name="Wendt-Pienkowski E."/>
        </authorList>
    </citation>
    <scope>NUCLEOTIDE SEQUENCE</scope>
    <source>
        <strain evidence="9">SID14436</strain>
    </source>
</reference>
<evidence type="ECO:0000313" key="9">
    <source>
        <dbReference type="EMBL" id="NEA87833.1"/>
    </source>
</evidence>
<protein>
    <submittedName>
        <fullName evidence="9">DMT family transporter</fullName>
    </submittedName>
</protein>
<feature type="transmembrane region" description="Helical" evidence="7">
    <location>
        <begin position="157"/>
        <end position="174"/>
    </location>
</feature>
<evidence type="ECO:0000256" key="1">
    <source>
        <dbReference type="ARBA" id="ARBA00004141"/>
    </source>
</evidence>
<proteinExistence type="inferred from homology"/>
<dbReference type="PANTHER" id="PTHR32322">
    <property type="entry name" value="INNER MEMBRANE TRANSPORTER"/>
    <property type="match status" value="1"/>
</dbReference>
<gene>
    <name evidence="9" type="ORF">G3I53_17745</name>
</gene>
<dbReference type="GO" id="GO:0016020">
    <property type="term" value="C:membrane"/>
    <property type="evidence" value="ECO:0007669"/>
    <property type="project" value="UniProtKB-SubCell"/>
</dbReference>
<evidence type="ECO:0000256" key="2">
    <source>
        <dbReference type="ARBA" id="ARBA00007362"/>
    </source>
</evidence>
<comment type="subcellular location">
    <subcellularLocation>
        <location evidence="1">Membrane</location>
        <topology evidence="1">Multi-pass membrane protein</topology>
    </subcellularLocation>
</comment>
<feature type="transmembrane region" description="Helical" evidence="7">
    <location>
        <begin position="70"/>
        <end position="89"/>
    </location>
</feature>
<evidence type="ECO:0000256" key="6">
    <source>
        <dbReference type="SAM" id="MobiDB-lite"/>
    </source>
</evidence>
<evidence type="ECO:0000259" key="8">
    <source>
        <dbReference type="Pfam" id="PF00892"/>
    </source>
</evidence>
<name>A0A6G3QWG1_9ACTN</name>
<feature type="transmembrane region" description="Helical" evidence="7">
    <location>
        <begin position="301"/>
        <end position="317"/>
    </location>
</feature>
<dbReference type="InterPro" id="IPR050638">
    <property type="entry name" value="AA-Vitamin_Transporters"/>
</dbReference>
<comment type="caution">
    <text evidence="9">The sequence shown here is derived from an EMBL/GenBank/DDBJ whole genome shotgun (WGS) entry which is preliminary data.</text>
</comment>
<comment type="similarity">
    <text evidence="2">Belongs to the EamA transporter family.</text>
</comment>
<dbReference type="EMBL" id="JAAGMD010000510">
    <property type="protein sequence ID" value="NEA87833.1"/>
    <property type="molecule type" value="Genomic_DNA"/>
</dbReference>
<feature type="transmembrane region" description="Helical" evidence="7">
    <location>
        <begin position="129"/>
        <end position="148"/>
    </location>
</feature>
<keyword evidence="4 7" id="KW-1133">Transmembrane helix</keyword>
<organism evidence="9">
    <name type="scientific">Streptomyces sp. SID14436</name>
    <dbReference type="NCBI Taxonomy" id="2706070"/>
    <lineage>
        <taxon>Bacteria</taxon>
        <taxon>Bacillati</taxon>
        <taxon>Actinomycetota</taxon>
        <taxon>Actinomycetes</taxon>
        <taxon>Kitasatosporales</taxon>
        <taxon>Streptomycetaceae</taxon>
        <taxon>Streptomyces</taxon>
    </lineage>
</organism>
<feature type="domain" description="EamA" evidence="8">
    <location>
        <begin position="42"/>
        <end position="171"/>
    </location>
</feature>
<feature type="transmembrane region" description="Helical" evidence="7">
    <location>
        <begin position="46"/>
        <end position="64"/>
    </location>
</feature>
<feature type="transmembrane region" description="Helical" evidence="7">
    <location>
        <begin position="214"/>
        <end position="236"/>
    </location>
</feature>
<evidence type="ECO:0000256" key="3">
    <source>
        <dbReference type="ARBA" id="ARBA00022692"/>
    </source>
</evidence>
<evidence type="ECO:0000256" key="5">
    <source>
        <dbReference type="ARBA" id="ARBA00023136"/>
    </source>
</evidence>
<feature type="region of interest" description="Disordered" evidence="6">
    <location>
        <begin position="15"/>
        <end position="38"/>
    </location>
</feature>
<keyword evidence="5 7" id="KW-0472">Membrane</keyword>
<dbReference type="Pfam" id="PF00892">
    <property type="entry name" value="EamA"/>
    <property type="match status" value="2"/>
</dbReference>
<dbReference type="InterPro" id="IPR037185">
    <property type="entry name" value="EmrE-like"/>
</dbReference>
<feature type="domain" description="EamA" evidence="8">
    <location>
        <begin position="184"/>
        <end position="316"/>
    </location>
</feature>
<dbReference type="RefSeq" id="WP_164438538.1">
    <property type="nucleotide sequence ID" value="NZ_JAAGMD010000510.1"/>
</dbReference>
<dbReference type="InterPro" id="IPR000620">
    <property type="entry name" value="EamA_dom"/>
</dbReference>
<accession>A0A6G3QWG1</accession>
<evidence type="ECO:0000256" key="7">
    <source>
        <dbReference type="SAM" id="Phobius"/>
    </source>
</evidence>
<feature type="transmembrane region" description="Helical" evidence="7">
    <location>
        <begin position="101"/>
        <end position="123"/>
    </location>
</feature>
<feature type="transmembrane region" description="Helical" evidence="7">
    <location>
        <begin position="248"/>
        <end position="267"/>
    </location>
</feature>